<reference evidence="3" key="2">
    <citation type="submission" date="2020-05" db="UniProtKB">
        <authorList>
            <consortium name="EnsemblMetazoa"/>
        </authorList>
    </citation>
    <scope>IDENTIFICATION</scope>
    <source>
        <strain evidence="3">wikel</strain>
    </source>
</reference>
<dbReference type="HOGENOM" id="CLU_2657212_0_0_1"/>
<evidence type="ECO:0000313" key="3">
    <source>
        <dbReference type="EnsemblMetazoa" id="ISCW002467-PA"/>
    </source>
</evidence>
<gene>
    <name evidence="2" type="ORF">IscW_ISCW002467</name>
</gene>
<dbReference type="EnsemblMetazoa" id="ISCW002467-RA">
    <property type="protein sequence ID" value="ISCW002467-PA"/>
    <property type="gene ID" value="ISCW002467"/>
</dbReference>
<dbReference type="Proteomes" id="UP000001555">
    <property type="component" value="Unassembled WGS sequence"/>
</dbReference>
<evidence type="ECO:0000256" key="1">
    <source>
        <dbReference type="SAM" id="MobiDB-lite"/>
    </source>
</evidence>
<organism>
    <name type="scientific">Ixodes scapularis</name>
    <name type="common">Black-legged tick</name>
    <name type="synonym">Deer tick</name>
    <dbReference type="NCBI Taxonomy" id="6945"/>
    <lineage>
        <taxon>Eukaryota</taxon>
        <taxon>Metazoa</taxon>
        <taxon>Ecdysozoa</taxon>
        <taxon>Arthropoda</taxon>
        <taxon>Chelicerata</taxon>
        <taxon>Arachnida</taxon>
        <taxon>Acari</taxon>
        <taxon>Parasitiformes</taxon>
        <taxon>Ixodida</taxon>
        <taxon>Ixodoidea</taxon>
        <taxon>Ixodidae</taxon>
        <taxon>Ixodinae</taxon>
        <taxon>Ixodes</taxon>
    </lineage>
</organism>
<dbReference type="InParanoid" id="B7P9H8"/>
<feature type="region of interest" description="Disordered" evidence="1">
    <location>
        <begin position="54"/>
        <end position="76"/>
    </location>
</feature>
<accession>B7P9H8</accession>
<reference evidence="2 4" key="1">
    <citation type="submission" date="2008-03" db="EMBL/GenBank/DDBJ databases">
        <title>Annotation of Ixodes scapularis.</title>
        <authorList>
            <consortium name="Ixodes scapularis Genome Project Consortium"/>
            <person name="Caler E."/>
            <person name="Hannick L.I."/>
            <person name="Bidwell S."/>
            <person name="Joardar V."/>
            <person name="Thiagarajan M."/>
            <person name="Amedeo P."/>
            <person name="Galinsky K.J."/>
            <person name="Schobel S."/>
            <person name="Inman J."/>
            <person name="Hostetler J."/>
            <person name="Miller J."/>
            <person name="Hammond M."/>
            <person name="Megy K."/>
            <person name="Lawson D."/>
            <person name="Kodira C."/>
            <person name="Sutton G."/>
            <person name="Meyer J."/>
            <person name="Hill C.A."/>
            <person name="Birren B."/>
            <person name="Nene V."/>
            <person name="Collins F."/>
            <person name="Alarcon-Chaidez F."/>
            <person name="Wikel S."/>
            <person name="Strausberg R."/>
        </authorList>
    </citation>
    <scope>NUCLEOTIDE SEQUENCE [LARGE SCALE GENOMIC DNA]</scope>
    <source>
        <strain evidence="4">Wikel</strain>
        <strain evidence="2">Wikel colony</strain>
    </source>
</reference>
<feature type="region of interest" description="Disordered" evidence="1">
    <location>
        <begin position="1"/>
        <end position="27"/>
    </location>
</feature>
<dbReference type="AlphaFoldDB" id="B7P9H8"/>
<name>B7P9H8_IXOSC</name>
<evidence type="ECO:0000313" key="4">
    <source>
        <dbReference type="Proteomes" id="UP000001555"/>
    </source>
</evidence>
<proteinExistence type="predicted"/>
<keyword evidence="4" id="KW-1185">Reference proteome</keyword>
<dbReference type="PaxDb" id="6945-B7P9H8"/>
<protein>
    <submittedName>
        <fullName evidence="2 3">Uncharacterized protein</fullName>
    </submittedName>
</protein>
<dbReference type="EMBL" id="ABJB010865552">
    <property type="status" value="NOT_ANNOTATED_CDS"/>
    <property type="molecule type" value="Genomic_DNA"/>
</dbReference>
<evidence type="ECO:0000313" key="2">
    <source>
        <dbReference type="EMBL" id="EEC03250.1"/>
    </source>
</evidence>
<dbReference type="VEuPathDB" id="VectorBase:ISCW002467"/>
<dbReference type="VEuPathDB" id="VectorBase:ISCI002467"/>
<dbReference type="EMBL" id="DS663813">
    <property type="protein sequence ID" value="EEC03250.1"/>
    <property type="molecule type" value="Genomic_DNA"/>
</dbReference>
<sequence>MVEHRGQGDSGEDLLQEAPKTGGSDKVDDKIWTYMVYRDQNTTRWKRTRSLTHHCPIPTRPLMDSKEPEDNAEADA</sequence>